<dbReference type="GO" id="GO:0016020">
    <property type="term" value="C:membrane"/>
    <property type="evidence" value="ECO:0007669"/>
    <property type="project" value="InterPro"/>
</dbReference>
<protein>
    <submittedName>
        <fullName evidence="3">DUF4405 domain-containing protein</fullName>
    </submittedName>
</protein>
<dbReference type="Proteomes" id="UP000769156">
    <property type="component" value="Unassembled WGS sequence"/>
</dbReference>
<keyword evidence="1" id="KW-0812">Transmembrane</keyword>
<evidence type="ECO:0000313" key="4">
    <source>
        <dbReference type="Proteomes" id="UP000769156"/>
    </source>
</evidence>
<feature type="transmembrane region" description="Helical" evidence="1">
    <location>
        <begin position="192"/>
        <end position="214"/>
    </location>
</feature>
<keyword evidence="1" id="KW-0472">Membrane</keyword>
<dbReference type="EMBL" id="DYVY01000029">
    <property type="protein sequence ID" value="HJF93452.1"/>
    <property type="molecule type" value="Genomic_DNA"/>
</dbReference>
<gene>
    <name evidence="3" type="ORF">K8V82_01505</name>
</gene>
<dbReference type="Pfam" id="PF14358">
    <property type="entry name" value="DUF4405"/>
    <property type="match status" value="1"/>
</dbReference>
<feature type="transmembrane region" description="Helical" evidence="1">
    <location>
        <begin position="151"/>
        <end position="169"/>
    </location>
</feature>
<feature type="transmembrane region" description="Helical" evidence="1">
    <location>
        <begin position="110"/>
        <end position="131"/>
    </location>
</feature>
<reference evidence="3" key="1">
    <citation type="journal article" date="2021" name="PeerJ">
        <title>Extensive microbial diversity within the chicken gut microbiome revealed by metagenomics and culture.</title>
        <authorList>
            <person name="Gilroy R."/>
            <person name="Ravi A."/>
            <person name="Getino M."/>
            <person name="Pursley I."/>
            <person name="Horton D.L."/>
            <person name="Alikhan N.F."/>
            <person name="Baker D."/>
            <person name="Gharbi K."/>
            <person name="Hall N."/>
            <person name="Watson M."/>
            <person name="Adriaenssens E.M."/>
            <person name="Foster-Nyarko E."/>
            <person name="Jarju S."/>
            <person name="Secka A."/>
            <person name="Antonio M."/>
            <person name="Oren A."/>
            <person name="Chaudhuri R.R."/>
            <person name="La Ragione R."/>
            <person name="Hildebrand F."/>
            <person name="Pallen M.J."/>
        </authorList>
    </citation>
    <scope>NUCLEOTIDE SEQUENCE</scope>
    <source>
        <strain evidence="3">ChiSjej5B23-16112</strain>
    </source>
</reference>
<feature type="domain" description="Flavinylation-associated cytochrome" evidence="2">
    <location>
        <begin position="73"/>
        <end position="131"/>
    </location>
</feature>
<evidence type="ECO:0000256" key="1">
    <source>
        <dbReference type="SAM" id="Phobius"/>
    </source>
</evidence>
<organism evidence="3 4">
    <name type="scientific">Lachnoclostridium phocaeense</name>
    <dbReference type="NCBI Taxonomy" id="1871021"/>
    <lineage>
        <taxon>Bacteria</taxon>
        <taxon>Bacillati</taxon>
        <taxon>Bacillota</taxon>
        <taxon>Clostridia</taxon>
        <taxon>Lachnospirales</taxon>
        <taxon>Lachnospiraceae</taxon>
    </lineage>
</organism>
<dbReference type="InterPro" id="IPR025517">
    <property type="entry name" value="DUF4405"/>
</dbReference>
<feature type="transmembrane region" description="Helical" evidence="1">
    <location>
        <begin position="72"/>
        <end position="90"/>
    </location>
</feature>
<sequence length="225" mass="25569">MKRQASVKVIVDLLMTVLLMLLMAFELIGRQAHEWIGTAMFVAFVIHHILNRKWTSHLLKGKYTPIRIFQTMLAVLVLVCILASMVSGMVMSRYVFDFLPIEGGRSQARIIHMLGAYWGFVCMSLHLGVHWNMMMGMAGKAFGKSSPARTWLLRAAGILLAGYGVYAFVKRGIGSYMLLANTFVFFDFEEPLIFFLADYLAVMGLFVWIGHYAAKLLRIIYQNKK</sequence>
<dbReference type="AlphaFoldDB" id="A0A921I0C4"/>
<feature type="transmembrane region" description="Helical" evidence="1">
    <location>
        <begin position="35"/>
        <end position="51"/>
    </location>
</feature>
<dbReference type="InterPro" id="IPR016174">
    <property type="entry name" value="Di-haem_cyt_TM"/>
</dbReference>
<evidence type="ECO:0000313" key="3">
    <source>
        <dbReference type="EMBL" id="HJF93452.1"/>
    </source>
</evidence>
<accession>A0A921I0C4</accession>
<proteinExistence type="predicted"/>
<reference evidence="3" key="2">
    <citation type="submission" date="2021-09" db="EMBL/GenBank/DDBJ databases">
        <authorList>
            <person name="Gilroy R."/>
        </authorList>
    </citation>
    <scope>NUCLEOTIDE SEQUENCE</scope>
    <source>
        <strain evidence="3">ChiSjej5B23-16112</strain>
    </source>
</reference>
<keyword evidence="1" id="KW-1133">Transmembrane helix</keyword>
<comment type="caution">
    <text evidence="3">The sequence shown here is derived from an EMBL/GenBank/DDBJ whole genome shotgun (WGS) entry which is preliminary data.</text>
</comment>
<name>A0A921I0C4_9FIRM</name>
<dbReference type="SUPFAM" id="SSF81342">
    <property type="entry name" value="Transmembrane di-heme cytochromes"/>
    <property type="match status" value="1"/>
</dbReference>
<dbReference type="GO" id="GO:0022904">
    <property type="term" value="P:respiratory electron transport chain"/>
    <property type="evidence" value="ECO:0007669"/>
    <property type="project" value="InterPro"/>
</dbReference>
<evidence type="ECO:0000259" key="2">
    <source>
        <dbReference type="Pfam" id="PF14358"/>
    </source>
</evidence>
<feature type="transmembrane region" description="Helical" evidence="1">
    <location>
        <begin position="9"/>
        <end position="29"/>
    </location>
</feature>